<dbReference type="HOGENOM" id="CLU_243412_0_0_1"/>
<dbReference type="Proteomes" id="UP000017200">
    <property type="component" value="Unassembled WGS sequence"/>
</dbReference>
<dbReference type="InterPro" id="IPR020846">
    <property type="entry name" value="MFS_dom"/>
</dbReference>
<dbReference type="CDD" id="cd17716">
    <property type="entry name" value="BRCT_microcephalin_rpt1"/>
    <property type="match status" value="1"/>
</dbReference>
<sequence>MTPDIIRDSTVGQLINRFTHGRVLPYAEQRPDYVLPARYRAALDGSAIKDFTSTAAASVTTSRTATAAPSLKEGAEGDKISASGNAQAAHTFLDLEKSDLHRGTAPHEPTAALKDLEKADLHDSAPVAKDPFLVEFEENDPDRPLNWSRRKRIFVATLISYLTFSIYIGSAIYTPSIPGLMQSFGVSQVVATLGLSLFVLAYGIGPMILAPLQEMPRQGRTPVYIIGLLLFFIFQFPIVFAPNIATILVFRFFSGFVGSPALATGGASMIDIFEPRHAPIAIAVWSIGAVSGPVLGPVIGSFAAQANGWQWPNWELMWISGFAFLVLSLFLPETFEPTVLIRRAERIRQLTGDNRFRTQAEIDAVEGESFLELLWTNFKRAFQLAAEPAVFFANSYIALLYACFYLWFEAFPILYVETYHFSLGISGLPYLAFIVSGLTTFSFYIFYLLYHLNPRMEKPDFQPEARLELGLVAGLFIPVSLLIFGWSGQNQTHWIVPTIGAGLYLPGIFLIFQCILMYVSSSYPPALAASILAGNDLFRSSFASVFPLFGTRFFKVLGLGGGSSLLAGVNLLMVPLLFMLMKFGPRLRARSKWIQRESSLTSINTTKVRMAHAAASHSLASAPALATISEQAQAQPLHVTRGAARRAGFRVTTPKSISTMSRSSNSRTSISSSGSSDLSKPTLSSWSRQRAANNSTANAATAATVKAGATSLSSRRKSVLGESKNVAISSSSSSRSLASLSTPHRKVGRVEAGQMMGMGVIRVGPAVQAQRSPKKLATHYDSGSASDPYSVAFIAPQFDRSPHPAAGNENAQPRQYFGPPSSSSSRSLYPVSPEKRVISQLPSSWNLSETEATAGLPARLEPSPAPSVNRTTPLKIGTMSPNKELAQSPARRRLFESFEGNNSALPLELSPPVQQTTVKASSAPVPPSSSLQTPRALTESSNRKHSAASDESDDEIDWLSPRKKPRPSFPTSATRAESLPSVLQLPPPPSPGQLRSPPKKASSSSESTVTSASTPRAMPSPSVLSRPTLPTSVSMPMLATPRSTATSVPMVRSPGIRFPSSPFSTRLPPTAIGVNTSALAATMTPSRPAQPATPSVLPTPSIMLSMSEALDPQVLEPIASNAPLMPPPRSPSSLSLAPRAGPSRPPMPSPAHTRSYKQRKQNLLTTQAQPHGQSFLVSSGIPRFVPSPSKPSITFNAPIAPPSPLFEPLDIPTTIDPACLLTQPCDVDTAEGDLSNSSTSTLASADDTSSLSSSGNWSMSEETSKRLANLQSMLSRLSMPRPPAVSSDEASTRAMGSGARAPPSNLADLQARRERTKALTAHYREEYTVPIAPPAEELSTSLRRTKPGPPPVREQQAGGIGMGAPPVRRGNATAMRGANGIIDTSSRGGRLQSTSSAPSVMEGPTTTVKQSRRVSGGPIASSTSTATIAAAAVGDGEMCAKPKNNVLRGVVAFVDVRTLEGDDAGMIFTDMLKSMGARVTTRPTLSLTHIVYKSGRPGTLQRYRTHADPKPHLVGISWVVRCAELHQHVEEKTFLIEAGKEDLFQKKRRSMEPKALSALNAPPGALLTASTNPGLKATIAASLERARRQSMQFAPKVGSPLAKRVFVMQFEESTEEDAEGTDEA</sequence>
<evidence type="ECO:0000313" key="9">
    <source>
        <dbReference type="EMBL" id="KDE09402.1"/>
    </source>
</evidence>
<feature type="transmembrane region" description="Helical" evidence="6">
    <location>
        <begin position="153"/>
        <end position="173"/>
    </location>
</feature>
<feature type="transmembrane region" description="Helical" evidence="6">
    <location>
        <begin position="469"/>
        <end position="488"/>
    </location>
</feature>
<evidence type="ECO:0000256" key="5">
    <source>
        <dbReference type="SAM" id="MobiDB-lite"/>
    </source>
</evidence>
<dbReference type="InterPro" id="IPR036420">
    <property type="entry name" value="BRCT_dom_sf"/>
</dbReference>
<feature type="transmembrane region" description="Helical" evidence="6">
    <location>
        <begin position="556"/>
        <end position="580"/>
    </location>
</feature>
<dbReference type="FunFam" id="1.20.1250.20:FF:000011">
    <property type="entry name" value="MFS multidrug transporter, putative"/>
    <property type="match status" value="1"/>
</dbReference>
<dbReference type="Pfam" id="PF00533">
    <property type="entry name" value="BRCT"/>
    <property type="match status" value="1"/>
</dbReference>
<dbReference type="EMBL" id="AEIJ01000023">
    <property type="status" value="NOT_ANNOTATED_CDS"/>
    <property type="molecule type" value="Genomic_DNA"/>
</dbReference>
<feature type="transmembrane region" description="Helical" evidence="6">
    <location>
        <begin position="185"/>
        <end position="209"/>
    </location>
</feature>
<dbReference type="SUPFAM" id="SSF52113">
    <property type="entry name" value="BRCT domain"/>
    <property type="match status" value="1"/>
</dbReference>
<dbReference type="OMA" id="WIQRESS"/>
<evidence type="ECO:0000313" key="10">
    <source>
        <dbReference type="EnsemblFungi" id="MVLG_00308T0"/>
    </source>
</evidence>
<accession>U5GYP3</accession>
<dbReference type="OrthoDB" id="2529343at2759"/>
<feature type="region of interest" description="Disordered" evidence="5">
    <location>
        <begin position="1119"/>
        <end position="1158"/>
    </location>
</feature>
<keyword evidence="4 6" id="KW-0472">Membrane</keyword>
<feature type="region of interest" description="Disordered" evidence="5">
    <location>
        <begin position="798"/>
        <end position="831"/>
    </location>
</feature>
<dbReference type="GO" id="GO:0005886">
    <property type="term" value="C:plasma membrane"/>
    <property type="evidence" value="ECO:0007669"/>
    <property type="project" value="TreeGrafter"/>
</dbReference>
<feature type="transmembrane region" description="Helical" evidence="6">
    <location>
        <begin position="221"/>
        <end position="241"/>
    </location>
</feature>
<dbReference type="PROSITE" id="PS50850">
    <property type="entry name" value="MFS"/>
    <property type="match status" value="1"/>
</dbReference>
<dbReference type="Gene3D" id="3.40.50.10190">
    <property type="entry name" value="BRCT domain"/>
    <property type="match status" value="1"/>
</dbReference>
<organism evidence="9">
    <name type="scientific">Microbotryum lychnidis-dioicae (strain p1A1 Lamole / MvSl-1064)</name>
    <name type="common">Anther smut fungus</name>
    <dbReference type="NCBI Taxonomy" id="683840"/>
    <lineage>
        <taxon>Eukaryota</taxon>
        <taxon>Fungi</taxon>
        <taxon>Dikarya</taxon>
        <taxon>Basidiomycota</taxon>
        <taxon>Pucciniomycotina</taxon>
        <taxon>Microbotryomycetes</taxon>
        <taxon>Microbotryales</taxon>
        <taxon>Microbotryaceae</taxon>
        <taxon>Microbotryum</taxon>
    </lineage>
</organism>
<evidence type="ECO:0000259" key="8">
    <source>
        <dbReference type="PROSITE" id="PS50850"/>
    </source>
</evidence>
<dbReference type="GO" id="GO:0015244">
    <property type="term" value="F:fluconazole transmembrane transporter activity"/>
    <property type="evidence" value="ECO:0007669"/>
    <property type="project" value="TreeGrafter"/>
</dbReference>
<gene>
    <name evidence="9" type="ORF">MVLG_00308</name>
</gene>
<feature type="region of interest" description="Disordered" evidence="5">
    <location>
        <begin position="1231"/>
        <end position="1263"/>
    </location>
</feature>
<feature type="compositionally biased region" description="Low complexity" evidence="5">
    <location>
        <begin position="1131"/>
        <end position="1142"/>
    </location>
</feature>
<dbReference type="InterPro" id="IPR036259">
    <property type="entry name" value="MFS_trans_sf"/>
</dbReference>
<dbReference type="GO" id="GO:1990961">
    <property type="term" value="P:xenobiotic detoxification by transmembrane export across the plasma membrane"/>
    <property type="evidence" value="ECO:0007669"/>
    <property type="project" value="TreeGrafter"/>
</dbReference>
<dbReference type="STRING" id="683840.U5GYP3"/>
<dbReference type="Pfam" id="PF07690">
    <property type="entry name" value="MFS_1"/>
    <property type="match status" value="1"/>
</dbReference>
<keyword evidence="11" id="KW-1185">Reference proteome</keyword>
<feature type="compositionally biased region" description="Low complexity" evidence="5">
    <location>
        <begin position="819"/>
        <end position="831"/>
    </location>
</feature>
<reference evidence="10" key="4">
    <citation type="submission" date="2015-06" db="UniProtKB">
        <authorList>
            <consortium name="EnsemblFungi"/>
        </authorList>
    </citation>
    <scope>IDENTIFICATION</scope>
</reference>
<feature type="compositionally biased region" description="Polar residues" evidence="5">
    <location>
        <begin position="931"/>
        <end position="940"/>
    </location>
</feature>
<feature type="compositionally biased region" description="Low complexity" evidence="5">
    <location>
        <begin position="1235"/>
        <end position="1261"/>
    </location>
</feature>
<dbReference type="InParanoid" id="U5GYP3"/>
<dbReference type="EMBL" id="GL541644">
    <property type="protein sequence ID" value="KDE09402.1"/>
    <property type="molecule type" value="Genomic_DNA"/>
</dbReference>
<feature type="transmembrane region" description="Helical" evidence="6">
    <location>
        <begin position="247"/>
        <end position="270"/>
    </location>
</feature>
<evidence type="ECO:0000256" key="3">
    <source>
        <dbReference type="ARBA" id="ARBA00022989"/>
    </source>
</evidence>
<feature type="region of interest" description="Disordered" evidence="5">
    <location>
        <begin position="1380"/>
        <end position="1421"/>
    </location>
</feature>
<feature type="compositionally biased region" description="Polar residues" evidence="5">
    <location>
        <begin position="1022"/>
        <end position="1034"/>
    </location>
</feature>
<evidence type="ECO:0000256" key="6">
    <source>
        <dbReference type="SAM" id="Phobius"/>
    </source>
</evidence>
<proteinExistence type="predicted"/>
<dbReference type="EnsemblFungi" id="MVLG_00308T0">
    <property type="protein sequence ID" value="MVLG_00308T0"/>
    <property type="gene ID" value="MVLG_00308"/>
</dbReference>
<evidence type="ECO:0000313" key="11">
    <source>
        <dbReference type="Proteomes" id="UP000017200"/>
    </source>
</evidence>
<feature type="compositionally biased region" description="Low complexity" evidence="5">
    <location>
        <begin position="729"/>
        <end position="741"/>
    </location>
</feature>
<feature type="region of interest" description="Disordered" evidence="5">
    <location>
        <begin position="636"/>
        <end position="745"/>
    </location>
</feature>
<evidence type="ECO:0000256" key="1">
    <source>
        <dbReference type="ARBA" id="ARBA00004141"/>
    </source>
</evidence>
<feature type="region of interest" description="Disordered" evidence="5">
    <location>
        <begin position="1340"/>
        <end position="1366"/>
    </location>
</feature>
<protein>
    <recommendedName>
        <fullName evidence="12">Major facilitator superfamily (MFS) profile domain-containing protein</fullName>
    </recommendedName>
</protein>
<dbReference type="PANTHER" id="PTHR23502:SF23">
    <property type="entry name" value="FLUCONAZOLE RESISTANCE PROTEIN 1"/>
    <property type="match status" value="1"/>
</dbReference>
<evidence type="ECO:0000256" key="4">
    <source>
        <dbReference type="ARBA" id="ARBA00023136"/>
    </source>
</evidence>
<keyword evidence="2 6" id="KW-0812">Transmembrane</keyword>
<dbReference type="SUPFAM" id="SSF103473">
    <property type="entry name" value="MFS general substrate transporter"/>
    <property type="match status" value="1"/>
</dbReference>
<feature type="transmembrane region" description="Helical" evidence="6">
    <location>
        <begin position="316"/>
        <end position="335"/>
    </location>
</feature>
<dbReference type="InterPro" id="IPR011701">
    <property type="entry name" value="MFS"/>
</dbReference>
<feature type="compositionally biased region" description="Low complexity" evidence="5">
    <location>
        <begin position="992"/>
        <end position="1015"/>
    </location>
</feature>
<keyword evidence="3 6" id="KW-1133">Transmembrane helix</keyword>
<feature type="transmembrane region" description="Helical" evidence="6">
    <location>
        <begin position="389"/>
        <end position="408"/>
    </location>
</feature>
<feature type="compositionally biased region" description="Polar residues" evidence="5">
    <location>
        <begin position="1382"/>
        <end position="1409"/>
    </location>
</feature>
<dbReference type="PANTHER" id="PTHR23502">
    <property type="entry name" value="MAJOR FACILITATOR SUPERFAMILY"/>
    <property type="match status" value="1"/>
</dbReference>
<feature type="region of interest" description="Disordered" evidence="5">
    <location>
        <begin position="855"/>
        <end position="889"/>
    </location>
</feature>
<feature type="region of interest" description="Disordered" evidence="5">
    <location>
        <begin position="1278"/>
        <end position="1305"/>
    </location>
</feature>
<reference evidence="11" key="1">
    <citation type="submission" date="2010-11" db="EMBL/GenBank/DDBJ databases">
        <title>The genome sequence of Microbotryum violaceum strain p1A1 Lamole.</title>
        <authorList>
            <person name="Cuomo C."/>
            <person name="Perlin M."/>
            <person name="Young S.K."/>
            <person name="Zeng Q."/>
            <person name="Gargeya S."/>
            <person name="Alvarado L."/>
            <person name="Berlin A."/>
            <person name="Chapman S.B."/>
            <person name="Chen Z."/>
            <person name="Freedman E."/>
            <person name="Gellesch M."/>
            <person name="Goldberg J."/>
            <person name="Griggs A."/>
            <person name="Gujja S."/>
            <person name="Heilman E."/>
            <person name="Heiman D."/>
            <person name="Howarth C."/>
            <person name="Mehta T."/>
            <person name="Neiman D."/>
            <person name="Pearson M."/>
            <person name="Roberts A."/>
            <person name="Saif S."/>
            <person name="Shea T."/>
            <person name="Shenoy N."/>
            <person name="Sisk P."/>
            <person name="Stolte C."/>
            <person name="Sykes S."/>
            <person name="White J."/>
            <person name="Yandava C."/>
            <person name="Haas B."/>
            <person name="Nusbaum C."/>
            <person name="Birren B."/>
        </authorList>
    </citation>
    <scope>NUCLEOTIDE SEQUENCE [LARGE SCALE GENOMIC DNA]</scope>
    <source>
        <strain evidence="11">p1A1 Lamole</strain>
    </source>
</reference>
<evidence type="ECO:0000259" key="7">
    <source>
        <dbReference type="PROSITE" id="PS50172"/>
    </source>
</evidence>
<feature type="domain" description="BRCT" evidence="7">
    <location>
        <begin position="1442"/>
        <end position="1536"/>
    </location>
</feature>
<dbReference type="InterPro" id="IPR001357">
    <property type="entry name" value="BRCT_dom"/>
</dbReference>
<feature type="region of interest" description="Disordered" evidence="5">
    <location>
        <begin position="913"/>
        <end position="1053"/>
    </location>
</feature>
<feature type="transmembrane region" description="Helical" evidence="6">
    <location>
        <begin position="428"/>
        <end position="449"/>
    </location>
</feature>
<dbReference type="CDD" id="cd17323">
    <property type="entry name" value="MFS_Tpo1_MDR_like"/>
    <property type="match status" value="1"/>
</dbReference>
<comment type="subcellular location">
    <subcellularLocation>
        <location evidence="1">Membrane</location>
        <topology evidence="1">Multi-pass membrane protein</topology>
    </subcellularLocation>
</comment>
<feature type="transmembrane region" description="Helical" evidence="6">
    <location>
        <begin position="494"/>
        <end position="519"/>
    </location>
</feature>
<feature type="compositionally biased region" description="Low complexity" evidence="5">
    <location>
        <begin position="656"/>
        <end position="710"/>
    </location>
</feature>
<feature type="domain" description="Major facilitator superfamily (MFS) profile" evidence="8">
    <location>
        <begin position="153"/>
        <end position="587"/>
    </location>
</feature>
<evidence type="ECO:0008006" key="12">
    <source>
        <dbReference type="Google" id="ProtNLM"/>
    </source>
</evidence>
<reference evidence="9" key="2">
    <citation type="submission" date="2010-11" db="EMBL/GenBank/DDBJ databases">
        <authorList>
            <consortium name="The Broad Institute Genome Sequencing Platform"/>
            <person name="Earl A."/>
            <person name="Ward D."/>
            <person name="Feldgarden M."/>
            <person name="Gevers D."/>
            <person name="Butler R."/>
            <person name="Young S.K."/>
            <person name="Zeng Q."/>
            <person name="Gargeya S."/>
            <person name="Fitzgerald M."/>
            <person name="Haas B."/>
            <person name="Abouelleil A."/>
            <person name="Alvarado L."/>
            <person name="Arachchi H.M."/>
            <person name="Berlin A."/>
            <person name="Brown A."/>
            <person name="Chapman S.B."/>
            <person name="Chen Z."/>
            <person name="Dunbar C."/>
            <person name="Freedman E."/>
            <person name="Gearin G."/>
            <person name="Gellesch M."/>
            <person name="Goldberg J."/>
            <person name="Griggs A."/>
            <person name="Gujja S."/>
            <person name="Heilman E."/>
            <person name="Heiman D."/>
            <person name="Howarth C."/>
            <person name="Larson L."/>
            <person name="Lui A."/>
            <person name="MacDonald P.J.P."/>
            <person name="Mehta T."/>
            <person name="Montmayeur A."/>
            <person name="Murphy C."/>
            <person name="Neiman D."/>
            <person name="Pearson M."/>
            <person name="Priest M."/>
            <person name="Roberts A."/>
            <person name="Saif S."/>
            <person name="Shea T."/>
            <person name="Shenoy N."/>
            <person name="Sisk P."/>
            <person name="Stolte C."/>
            <person name="Sykes S."/>
            <person name="White J."/>
            <person name="Yandava C."/>
            <person name="Wortman J."/>
            <person name="Nusbaum C."/>
            <person name="Birren B."/>
        </authorList>
    </citation>
    <scope>NUCLEOTIDE SEQUENCE</scope>
    <source>
        <strain evidence="9">P1A1 Lamole</strain>
    </source>
</reference>
<dbReference type="Gene3D" id="1.20.1250.20">
    <property type="entry name" value="MFS general substrate transporter like domains"/>
    <property type="match status" value="1"/>
</dbReference>
<name>U5GYP3_USTV1</name>
<dbReference type="PROSITE" id="PS50172">
    <property type="entry name" value="BRCT"/>
    <property type="match status" value="1"/>
</dbReference>
<feature type="transmembrane region" description="Helical" evidence="6">
    <location>
        <begin position="282"/>
        <end position="304"/>
    </location>
</feature>
<reference evidence="9 11" key="3">
    <citation type="journal article" date="2015" name="BMC Genomics">
        <title>Sex and parasites: genomic and transcriptomic analysis of Microbotryum lychnidis-dioicae, the biotrophic and plant-castrating anther smut fungus.</title>
        <authorList>
            <person name="Perlin M.H."/>
            <person name="Amselem J."/>
            <person name="Fontanillas E."/>
            <person name="Toh S.S."/>
            <person name="Chen Z."/>
            <person name="Goldberg J."/>
            <person name="Duplessis S."/>
            <person name="Henrissat B."/>
            <person name="Young S."/>
            <person name="Zeng Q."/>
            <person name="Aguileta G."/>
            <person name="Petit E."/>
            <person name="Badouin H."/>
            <person name="Andrews J."/>
            <person name="Razeeq D."/>
            <person name="Gabaldon T."/>
            <person name="Quesneville H."/>
            <person name="Giraud T."/>
            <person name="Hood M.E."/>
            <person name="Schultz D.J."/>
            <person name="Cuomo C.A."/>
        </authorList>
    </citation>
    <scope>NUCLEOTIDE SEQUENCE [LARGE SCALE GENOMIC DNA]</scope>
    <source>
        <strain evidence="9">P1A1 Lamole</strain>
        <strain evidence="11">p1A1 Lamole</strain>
    </source>
</reference>
<evidence type="ECO:0000256" key="2">
    <source>
        <dbReference type="ARBA" id="ARBA00022692"/>
    </source>
</evidence>